<dbReference type="InterPro" id="IPR017964">
    <property type="entry name" value="DNA-dir_DNA_pol_B_CS"/>
</dbReference>
<reference evidence="1 2" key="1">
    <citation type="submission" date="2019-03" db="EMBL/GenBank/DDBJ databases">
        <title>Single cell metagenomics reveals metabolic interactions within the superorganism composed of flagellate Streblomastix strix and complex community of Bacteroidetes bacteria on its surface.</title>
        <authorList>
            <person name="Treitli S.C."/>
            <person name="Kolisko M."/>
            <person name="Husnik F."/>
            <person name="Keeling P."/>
            <person name="Hampl V."/>
        </authorList>
    </citation>
    <scope>NUCLEOTIDE SEQUENCE [LARGE SCALE GENOMIC DNA]</scope>
    <source>
        <strain evidence="1">ST1C</strain>
    </source>
</reference>
<dbReference type="GO" id="GO:0000166">
    <property type="term" value="F:nucleotide binding"/>
    <property type="evidence" value="ECO:0007669"/>
    <property type="project" value="InterPro"/>
</dbReference>
<dbReference type="PROSITE" id="PS00116">
    <property type="entry name" value="DNA_POLYMERASE_B"/>
    <property type="match status" value="1"/>
</dbReference>
<dbReference type="Proteomes" id="UP000324800">
    <property type="component" value="Unassembled WGS sequence"/>
</dbReference>
<accession>A0A5J4WT37</accession>
<organism evidence="1 2">
    <name type="scientific">Streblomastix strix</name>
    <dbReference type="NCBI Taxonomy" id="222440"/>
    <lineage>
        <taxon>Eukaryota</taxon>
        <taxon>Metamonada</taxon>
        <taxon>Preaxostyla</taxon>
        <taxon>Oxymonadida</taxon>
        <taxon>Streblomastigidae</taxon>
        <taxon>Streblomastix</taxon>
    </lineage>
</organism>
<gene>
    <name evidence="1" type="ORF">EZS28_007204</name>
</gene>
<dbReference type="AlphaFoldDB" id="A0A5J4WT37"/>
<dbReference type="EMBL" id="SNRW01001219">
    <property type="protein sequence ID" value="KAA6397269.1"/>
    <property type="molecule type" value="Genomic_DNA"/>
</dbReference>
<proteinExistence type="predicted"/>
<protein>
    <submittedName>
        <fullName evidence="1">Uncharacterized protein</fullName>
    </submittedName>
</protein>
<name>A0A5J4WT37_9EUKA</name>
<comment type="caution">
    <text evidence="1">The sequence shown here is derived from an EMBL/GenBank/DDBJ whole genome shotgun (WGS) entry which is preliminary data.</text>
</comment>
<evidence type="ECO:0000313" key="1">
    <source>
        <dbReference type="EMBL" id="KAA6397269.1"/>
    </source>
</evidence>
<evidence type="ECO:0000313" key="2">
    <source>
        <dbReference type="Proteomes" id="UP000324800"/>
    </source>
</evidence>
<dbReference type="GO" id="GO:0003676">
    <property type="term" value="F:nucleic acid binding"/>
    <property type="evidence" value="ECO:0007669"/>
    <property type="project" value="InterPro"/>
</dbReference>
<sequence length="320" mass="37829">METMELEQLQARFQRFESAQKARVYLLSQVIEDKRAIYTEEIIKYIAGTDITSPLVEFYNNNISSPENCDAFIDRVYQHENGRLFKCAFDFGTTIQSSEFMIYHNQFGRDLTEALNPGRIRYKPLPFPGKNMEELIKIHSNKRSFIKYIHVDDDYKTYFFYNLICITILDSNGIEIDRYSRIAEVPQRYEVPIIGFNCLKSAKTLIFTNFKSNMGNSFVIHRENIAGKTQILKFKLQDDQFLWFLYEFRIASTNSIYKSQGVYAERNMCYIHVIYGDTDSLCLTRAKDDRPAKNKQLWDELYLQFFPSTNDYYDIKKKLV</sequence>